<dbReference type="HAMAP" id="MF_02019">
    <property type="entry name" value="MurF"/>
    <property type="match status" value="1"/>
</dbReference>
<keyword evidence="7 10" id="KW-0573">Peptidoglycan synthesis</keyword>
<organism evidence="15 16">
    <name type="scientific">Bowdeniella nasicola</name>
    <dbReference type="NCBI Taxonomy" id="208480"/>
    <lineage>
        <taxon>Bacteria</taxon>
        <taxon>Bacillati</taxon>
        <taxon>Actinomycetota</taxon>
        <taxon>Actinomycetes</taxon>
        <taxon>Actinomycetales</taxon>
        <taxon>Actinomycetaceae</taxon>
        <taxon>Bowdeniella</taxon>
    </lineage>
</organism>
<accession>A0A1H4BA07</accession>
<dbReference type="RefSeq" id="WP_092564745.1">
    <property type="nucleotide sequence ID" value="NZ_FNQV01000009.1"/>
</dbReference>
<dbReference type="InterPro" id="IPR013221">
    <property type="entry name" value="Mur_ligase_cen"/>
</dbReference>
<evidence type="ECO:0000256" key="11">
    <source>
        <dbReference type="RuleBase" id="RU004136"/>
    </source>
</evidence>
<dbReference type="Gene3D" id="3.40.1190.10">
    <property type="entry name" value="Mur-like, catalytic domain"/>
    <property type="match status" value="1"/>
</dbReference>
<keyword evidence="8 10" id="KW-0131">Cell cycle</keyword>
<dbReference type="GO" id="GO:0009252">
    <property type="term" value="P:peptidoglycan biosynthetic process"/>
    <property type="evidence" value="ECO:0007669"/>
    <property type="project" value="UniProtKB-UniRule"/>
</dbReference>
<dbReference type="PANTHER" id="PTHR43024:SF1">
    <property type="entry name" value="UDP-N-ACETYLMURAMOYL-TRIPEPTIDE--D-ALANYL-D-ALANINE LIGASE"/>
    <property type="match status" value="1"/>
</dbReference>
<dbReference type="InterPro" id="IPR036615">
    <property type="entry name" value="Mur_ligase_C_dom_sf"/>
</dbReference>
<comment type="subcellular location">
    <subcellularLocation>
        <location evidence="10 11">Cytoplasm</location>
    </subcellularLocation>
</comment>
<keyword evidence="4 10" id="KW-0547">Nucleotide-binding</keyword>
<dbReference type="GO" id="GO:0047480">
    <property type="term" value="F:UDP-N-acetylmuramoyl-tripeptide-D-alanyl-D-alanine ligase activity"/>
    <property type="evidence" value="ECO:0007669"/>
    <property type="project" value="UniProtKB-UniRule"/>
</dbReference>
<dbReference type="Gene3D" id="3.90.190.20">
    <property type="entry name" value="Mur ligase, C-terminal domain"/>
    <property type="match status" value="1"/>
</dbReference>
<comment type="function">
    <text evidence="10 11">Involved in cell wall formation. Catalyzes the final step in the synthesis of UDP-N-acetylmuramoyl-pentapeptide, the precursor of murein.</text>
</comment>
<keyword evidence="16" id="KW-1185">Reference proteome</keyword>
<keyword evidence="6 10" id="KW-0133">Cell shape</keyword>
<keyword evidence="2 10" id="KW-0436">Ligase</keyword>
<dbReference type="InterPro" id="IPR004101">
    <property type="entry name" value="Mur_ligase_C"/>
</dbReference>
<dbReference type="SUPFAM" id="SSF53244">
    <property type="entry name" value="MurD-like peptide ligases, peptide-binding domain"/>
    <property type="match status" value="1"/>
</dbReference>
<feature type="domain" description="Mur ligase N-terminal catalytic" evidence="12">
    <location>
        <begin position="32"/>
        <end position="93"/>
    </location>
</feature>
<evidence type="ECO:0000256" key="7">
    <source>
        <dbReference type="ARBA" id="ARBA00022984"/>
    </source>
</evidence>
<evidence type="ECO:0000256" key="1">
    <source>
        <dbReference type="ARBA" id="ARBA00022490"/>
    </source>
</evidence>
<evidence type="ECO:0000313" key="15">
    <source>
        <dbReference type="EMBL" id="SEA44980.1"/>
    </source>
</evidence>
<feature type="binding site" evidence="10">
    <location>
        <begin position="113"/>
        <end position="119"/>
    </location>
    <ligand>
        <name>ATP</name>
        <dbReference type="ChEBI" id="CHEBI:30616"/>
    </ligand>
</feature>
<sequence>MITLSAAEIAAATGGELAGGLAADASVTGQVITDSREVAPGDCFVAIAGENIDGHRYVASAADAGAAVILSEQDVAVPHVRVDSTVQALGALAAHVLRALRERGEISVIGVTGSSGKTTTKDLLGAALSAFAPTIWPVASFNNDIGLPLTVLRCDENTRYLVAEMGASAAGELTRLTTIAPLDIAIVLMVGHAHVGGFGSLADVAKAKSELVAAIRPGGTAILNADDARVSAMRPTHADGSALAADHVRYFSARGELAGRPGLAAADIRADALGRASFSLSGIEVRLPIVGVHHVNNALAALSAVAALGLDLSRAVRAIEDAEISPHRMALTERADGVTILDDAYNANPESMRAAIDALARLSATRRIALLGTMLEMGGEAEAQHAEVGSHAAAAGLNWVISVAADAIATGAREAARGELRVDALETNEAALALLEGELRDGDVVLVKGSNGARLWSVADHLAADQKAGA</sequence>
<dbReference type="EMBL" id="FNQV01000009">
    <property type="protein sequence ID" value="SEA44980.1"/>
    <property type="molecule type" value="Genomic_DNA"/>
</dbReference>
<keyword evidence="9 10" id="KW-0961">Cell wall biogenesis/degradation</keyword>
<comment type="similarity">
    <text evidence="10">Belongs to the MurCDEF family. MurF subfamily.</text>
</comment>
<dbReference type="Pfam" id="PF01225">
    <property type="entry name" value="Mur_ligase"/>
    <property type="match status" value="1"/>
</dbReference>
<dbReference type="Gene3D" id="3.40.1390.10">
    <property type="entry name" value="MurE/MurF, N-terminal domain"/>
    <property type="match status" value="1"/>
</dbReference>
<reference evidence="16" key="1">
    <citation type="submission" date="2016-10" db="EMBL/GenBank/DDBJ databases">
        <authorList>
            <person name="Varghese N."/>
            <person name="Submissions S."/>
        </authorList>
    </citation>
    <scope>NUCLEOTIDE SEQUENCE [LARGE SCALE GENOMIC DNA]</scope>
    <source>
        <strain evidence="16">KPR-1</strain>
    </source>
</reference>
<dbReference type="PANTHER" id="PTHR43024">
    <property type="entry name" value="UDP-N-ACETYLMURAMOYL-TRIPEPTIDE--D-ALANYL-D-ALANINE LIGASE"/>
    <property type="match status" value="1"/>
</dbReference>
<evidence type="ECO:0000256" key="6">
    <source>
        <dbReference type="ARBA" id="ARBA00022960"/>
    </source>
</evidence>
<dbReference type="GO" id="GO:0005524">
    <property type="term" value="F:ATP binding"/>
    <property type="evidence" value="ECO:0007669"/>
    <property type="project" value="UniProtKB-UniRule"/>
</dbReference>
<evidence type="ECO:0000256" key="9">
    <source>
        <dbReference type="ARBA" id="ARBA00023316"/>
    </source>
</evidence>
<gene>
    <name evidence="10" type="primary">murF</name>
    <name evidence="15" type="ORF">SAMN02910418_01625</name>
</gene>
<dbReference type="Proteomes" id="UP000199288">
    <property type="component" value="Unassembled WGS sequence"/>
</dbReference>
<evidence type="ECO:0000259" key="14">
    <source>
        <dbReference type="Pfam" id="PF08245"/>
    </source>
</evidence>
<protein>
    <recommendedName>
        <fullName evidence="10 11">UDP-N-acetylmuramoyl-tripeptide--D-alanyl-D-alanine ligase</fullName>
        <ecNumber evidence="10 11">6.3.2.10</ecNumber>
    </recommendedName>
    <alternativeName>
        <fullName evidence="10">D-alanyl-D-alanine-adding enzyme</fullName>
    </alternativeName>
</protein>
<dbReference type="InterPro" id="IPR051046">
    <property type="entry name" value="MurCDEF_CellWall_CoF430Synth"/>
</dbReference>
<feature type="domain" description="Mur ligase C-terminal" evidence="13">
    <location>
        <begin position="327"/>
        <end position="450"/>
    </location>
</feature>
<evidence type="ECO:0000256" key="3">
    <source>
        <dbReference type="ARBA" id="ARBA00022618"/>
    </source>
</evidence>
<dbReference type="UniPathway" id="UPA00219"/>
<dbReference type="InterPro" id="IPR036565">
    <property type="entry name" value="Mur-like_cat_sf"/>
</dbReference>
<evidence type="ECO:0000256" key="8">
    <source>
        <dbReference type="ARBA" id="ARBA00023306"/>
    </source>
</evidence>
<comment type="catalytic activity">
    <reaction evidence="10 11">
        <text>D-alanyl-D-alanine + UDP-N-acetyl-alpha-D-muramoyl-L-alanyl-gamma-D-glutamyl-meso-2,6-diaminopimelate + ATP = UDP-N-acetyl-alpha-D-muramoyl-L-alanyl-gamma-D-glutamyl-meso-2,6-diaminopimeloyl-D-alanyl-D-alanine + ADP + phosphate + H(+)</text>
        <dbReference type="Rhea" id="RHEA:28374"/>
        <dbReference type="ChEBI" id="CHEBI:15378"/>
        <dbReference type="ChEBI" id="CHEBI:30616"/>
        <dbReference type="ChEBI" id="CHEBI:43474"/>
        <dbReference type="ChEBI" id="CHEBI:57822"/>
        <dbReference type="ChEBI" id="CHEBI:61386"/>
        <dbReference type="ChEBI" id="CHEBI:83905"/>
        <dbReference type="ChEBI" id="CHEBI:456216"/>
        <dbReference type="EC" id="6.3.2.10"/>
    </reaction>
</comment>
<dbReference type="SUPFAM" id="SSF53623">
    <property type="entry name" value="MurD-like peptide ligases, catalytic domain"/>
    <property type="match status" value="1"/>
</dbReference>
<feature type="domain" description="Mur ligase central" evidence="14">
    <location>
        <begin position="111"/>
        <end position="304"/>
    </location>
</feature>
<dbReference type="AlphaFoldDB" id="A0A1H4BA07"/>
<dbReference type="InterPro" id="IPR035911">
    <property type="entry name" value="MurE/MurF_N"/>
</dbReference>
<keyword evidence="1 10" id="KW-0963">Cytoplasm</keyword>
<dbReference type="EC" id="6.3.2.10" evidence="10 11"/>
<evidence type="ECO:0000256" key="10">
    <source>
        <dbReference type="HAMAP-Rule" id="MF_02019"/>
    </source>
</evidence>
<dbReference type="GO" id="GO:0071555">
    <property type="term" value="P:cell wall organization"/>
    <property type="evidence" value="ECO:0007669"/>
    <property type="project" value="UniProtKB-KW"/>
</dbReference>
<dbReference type="NCBIfam" id="TIGR01143">
    <property type="entry name" value="murF"/>
    <property type="match status" value="1"/>
</dbReference>
<dbReference type="InterPro" id="IPR005863">
    <property type="entry name" value="UDP-N-AcMur_synth"/>
</dbReference>
<name>A0A1H4BA07_9ACTO</name>
<evidence type="ECO:0000256" key="5">
    <source>
        <dbReference type="ARBA" id="ARBA00022840"/>
    </source>
</evidence>
<dbReference type="GO" id="GO:0008766">
    <property type="term" value="F:UDP-N-acetylmuramoylalanyl-D-glutamyl-2,6-diaminopimelate-D-alanyl-D-alanine ligase activity"/>
    <property type="evidence" value="ECO:0007669"/>
    <property type="project" value="RHEA"/>
</dbReference>
<dbReference type="SUPFAM" id="SSF63418">
    <property type="entry name" value="MurE/MurF N-terminal domain"/>
    <property type="match status" value="1"/>
</dbReference>
<evidence type="ECO:0000256" key="4">
    <source>
        <dbReference type="ARBA" id="ARBA00022741"/>
    </source>
</evidence>
<keyword evidence="5 10" id="KW-0067">ATP-binding</keyword>
<dbReference type="GO" id="GO:0008360">
    <property type="term" value="P:regulation of cell shape"/>
    <property type="evidence" value="ECO:0007669"/>
    <property type="project" value="UniProtKB-KW"/>
</dbReference>
<evidence type="ECO:0000313" key="16">
    <source>
        <dbReference type="Proteomes" id="UP000199288"/>
    </source>
</evidence>
<dbReference type="Pfam" id="PF08245">
    <property type="entry name" value="Mur_ligase_M"/>
    <property type="match status" value="1"/>
</dbReference>
<dbReference type="Pfam" id="PF02875">
    <property type="entry name" value="Mur_ligase_C"/>
    <property type="match status" value="1"/>
</dbReference>
<dbReference type="GO" id="GO:0005737">
    <property type="term" value="C:cytoplasm"/>
    <property type="evidence" value="ECO:0007669"/>
    <property type="project" value="UniProtKB-SubCell"/>
</dbReference>
<evidence type="ECO:0000256" key="2">
    <source>
        <dbReference type="ARBA" id="ARBA00022598"/>
    </source>
</evidence>
<evidence type="ECO:0000259" key="12">
    <source>
        <dbReference type="Pfam" id="PF01225"/>
    </source>
</evidence>
<evidence type="ECO:0000259" key="13">
    <source>
        <dbReference type="Pfam" id="PF02875"/>
    </source>
</evidence>
<comment type="pathway">
    <text evidence="10 11">Cell wall biogenesis; peptidoglycan biosynthesis.</text>
</comment>
<dbReference type="OrthoDB" id="9800958at2"/>
<keyword evidence="3 10" id="KW-0132">Cell division</keyword>
<dbReference type="GO" id="GO:0051301">
    <property type="term" value="P:cell division"/>
    <property type="evidence" value="ECO:0007669"/>
    <property type="project" value="UniProtKB-KW"/>
</dbReference>
<proteinExistence type="inferred from homology"/>
<dbReference type="InterPro" id="IPR000713">
    <property type="entry name" value="Mur_ligase_N"/>
</dbReference>